<dbReference type="EMBL" id="KI963978">
    <property type="protein sequence ID" value="EUC45735.1"/>
    <property type="molecule type" value="Genomic_DNA"/>
</dbReference>
<feature type="chain" id="PRO_5004886698" evidence="2">
    <location>
        <begin position="20"/>
        <end position="201"/>
    </location>
</feature>
<evidence type="ECO:0000256" key="2">
    <source>
        <dbReference type="SAM" id="SignalP"/>
    </source>
</evidence>
<dbReference type="AlphaFoldDB" id="W6Z6Y8"/>
<protein>
    <submittedName>
        <fullName evidence="3">Uncharacterized protein</fullName>
    </submittedName>
</protein>
<reference evidence="3 4" key="1">
    <citation type="journal article" date="2013" name="PLoS Genet.">
        <title>Comparative genome structure, secondary metabolite, and effector coding capacity across Cochliobolus pathogens.</title>
        <authorList>
            <person name="Condon B.J."/>
            <person name="Leng Y."/>
            <person name="Wu D."/>
            <person name="Bushley K.E."/>
            <person name="Ohm R.A."/>
            <person name="Otillar R."/>
            <person name="Martin J."/>
            <person name="Schackwitz W."/>
            <person name="Grimwood J."/>
            <person name="MohdZainudin N."/>
            <person name="Xue C."/>
            <person name="Wang R."/>
            <person name="Manning V.A."/>
            <person name="Dhillon B."/>
            <person name="Tu Z.J."/>
            <person name="Steffenson B.J."/>
            <person name="Salamov A."/>
            <person name="Sun H."/>
            <person name="Lowry S."/>
            <person name="LaButti K."/>
            <person name="Han J."/>
            <person name="Copeland A."/>
            <person name="Lindquist E."/>
            <person name="Barry K."/>
            <person name="Schmutz J."/>
            <person name="Baker S.E."/>
            <person name="Ciuffetti L.M."/>
            <person name="Grigoriev I.V."/>
            <person name="Zhong S."/>
            <person name="Turgeon B.G."/>
        </authorList>
    </citation>
    <scope>NUCLEOTIDE SEQUENCE [LARGE SCALE GENOMIC DNA]</scope>
    <source>
        <strain evidence="3 4">ATCC 44560</strain>
    </source>
</reference>
<evidence type="ECO:0000313" key="3">
    <source>
        <dbReference type="EMBL" id="EUC45735.1"/>
    </source>
</evidence>
<feature type="coiled-coil region" evidence="1">
    <location>
        <begin position="91"/>
        <end position="118"/>
    </location>
</feature>
<dbReference type="GeneID" id="19124484"/>
<keyword evidence="2" id="KW-0732">Signal</keyword>
<keyword evidence="4" id="KW-1185">Reference proteome</keyword>
<name>W6Z6Y8_COCMI</name>
<dbReference type="KEGG" id="bor:COCMIDRAFT_5067"/>
<dbReference type="RefSeq" id="XP_007687707.1">
    <property type="nucleotide sequence ID" value="XM_007689517.1"/>
</dbReference>
<dbReference type="HOGENOM" id="CLU_1360201_0_0_1"/>
<keyword evidence="1" id="KW-0175">Coiled coil</keyword>
<proteinExistence type="predicted"/>
<organism evidence="3 4">
    <name type="scientific">Bipolaris oryzae ATCC 44560</name>
    <dbReference type="NCBI Taxonomy" id="930090"/>
    <lineage>
        <taxon>Eukaryota</taxon>
        <taxon>Fungi</taxon>
        <taxon>Dikarya</taxon>
        <taxon>Ascomycota</taxon>
        <taxon>Pezizomycotina</taxon>
        <taxon>Dothideomycetes</taxon>
        <taxon>Pleosporomycetidae</taxon>
        <taxon>Pleosporales</taxon>
        <taxon>Pleosporineae</taxon>
        <taxon>Pleosporaceae</taxon>
        <taxon>Bipolaris</taxon>
    </lineage>
</organism>
<dbReference type="Proteomes" id="UP000054032">
    <property type="component" value="Unassembled WGS sequence"/>
</dbReference>
<sequence length="201" mass="22231">MRASWIFGAFALYETTVFADDTQYAMGGLDLPGTTYGCENGKRQPLNHLQPVPSPLGVNATACPSLDECQAGNMQCLEREQTLLSQLVSKQQELVDREKTLQEQLVAKQQELTNSERTLSAQLTAKQNELNNKKSYLFLSVSCRIETNNGMNTGGKPYQRLPNNSPVDYGYSGGSGGRVFDEMPWRCNSNVRIADKGKVVL</sequence>
<dbReference type="OrthoDB" id="10427528at2759"/>
<accession>W6Z6Y8</accession>
<feature type="signal peptide" evidence="2">
    <location>
        <begin position="1"/>
        <end position="19"/>
    </location>
</feature>
<gene>
    <name evidence="3" type="ORF">COCMIDRAFT_5067</name>
</gene>
<evidence type="ECO:0000313" key="4">
    <source>
        <dbReference type="Proteomes" id="UP000054032"/>
    </source>
</evidence>
<evidence type="ECO:0000256" key="1">
    <source>
        <dbReference type="SAM" id="Coils"/>
    </source>
</evidence>